<dbReference type="InterPro" id="IPR003607">
    <property type="entry name" value="HD/PDEase_dom"/>
</dbReference>
<dbReference type="PANTHER" id="PTHR40202">
    <property type="match status" value="1"/>
</dbReference>
<feature type="domain" description="HD" evidence="1">
    <location>
        <begin position="28"/>
        <end position="123"/>
    </location>
</feature>
<dbReference type="NCBIfam" id="TIGR00277">
    <property type="entry name" value="HDIG"/>
    <property type="match status" value="1"/>
</dbReference>
<dbReference type="CDD" id="cd00077">
    <property type="entry name" value="HDc"/>
    <property type="match status" value="1"/>
</dbReference>
<evidence type="ECO:0000313" key="3">
    <source>
        <dbReference type="Proteomes" id="UP000283523"/>
    </source>
</evidence>
<keyword evidence="3" id="KW-1185">Reference proteome</keyword>
<dbReference type="Proteomes" id="UP000283523">
    <property type="component" value="Unassembled WGS sequence"/>
</dbReference>
<dbReference type="EMBL" id="QXED01000006">
    <property type="protein sequence ID" value="RIV20482.1"/>
    <property type="molecule type" value="Genomic_DNA"/>
</dbReference>
<dbReference type="Gene3D" id="1.10.3210.10">
    <property type="entry name" value="Hypothetical protein af1432"/>
    <property type="match status" value="1"/>
</dbReference>
<protein>
    <submittedName>
        <fullName evidence="2">HD domain-containing protein</fullName>
    </submittedName>
</protein>
<evidence type="ECO:0000259" key="1">
    <source>
        <dbReference type="PROSITE" id="PS51831"/>
    </source>
</evidence>
<proteinExistence type="predicted"/>
<dbReference type="SMART" id="SM00471">
    <property type="entry name" value="HDc"/>
    <property type="match status" value="1"/>
</dbReference>
<dbReference type="SUPFAM" id="SSF109604">
    <property type="entry name" value="HD-domain/PDEase-like"/>
    <property type="match status" value="1"/>
</dbReference>
<organism evidence="2 3">
    <name type="scientific">Fibrisoma montanum</name>
    <dbReference type="NCBI Taxonomy" id="2305895"/>
    <lineage>
        <taxon>Bacteria</taxon>
        <taxon>Pseudomonadati</taxon>
        <taxon>Bacteroidota</taxon>
        <taxon>Cytophagia</taxon>
        <taxon>Cytophagales</taxon>
        <taxon>Spirosomataceae</taxon>
        <taxon>Fibrisoma</taxon>
    </lineage>
</organism>
<sequence length="188" mass="21103">MIEQTISDLSTLFEQGGNDAYFGEPVTQLEHALQCASLAERAGADDETIIAAFLHDIGHLLPPDMAGGYMDGYGTVDHERLGADYLRQRGFSEKVAQLIEHHVNAKRYLVAQKPEYLARLSEASLKTLEFQGGPMSTDEATAFEKNPYFRQILQVRGWDEQAKETGIVLPDPIRYLEKCYNHLESRLA</sequence>
<evidence type="ECO:0000313" key="2">
    <source>
        <dbReference type="EMBL" id="RIV20482.1"/>
    </source>
</evidence>
<dbReference type="InterPro" id="IPR006675">
    <property type="entry name" value="HDIG_dom"/>
</dbReference>
<comment type="caution">
    <text evidence="2">The sequence shown here is derived from an EMBL/GenBank/DDBJ whole genome shotgun (WGS) entry which is preliminary data.</text>
</comment>
<accession>A0A418M3X8</accession>
<reference evidence="2 3" key="1">
    <citation type="submission" date="2018-08" db="EMBL/GenBank/DDBJ databases">
        <title>Fibrisoma montanum sp. nov., isolated from Danxia mountain soil.</title>
        <authorList>
            <person name="Huang Y."/>
        </authorList>
    </citation>
    <scope>NUCLEOTIDE SEQUENCE [LARGE SCALE GENOMIC DNA]</scope>
    <source>
        <strain evidence="2 3">HYT19</strain>
    </source>
</reference>
<name>A0A418M3X8_9BACT</name>
<dbReference type="InterPro" id="IPR006674">
    <property type="entry name" value="HD_domain"/>
</dbReference>
<dbReference type="AlphaFoldDB" id="A0A418M3X8"/>
<dbReference type="PANTHER" id="PTHR40202:SF1">
    <property type="entry name" value="HD DOMAIN-CONTAINING PROTEIN"/>
    <property type="match status" value="1"/>
</dbReference>
<dbReference type="Pfam" id="PF01966">
    <property type="entry name" value="HD"/>
    <property type="match status" value="1"/>
</dbReference>
<dbReference type="RefSeq" id="WP_119669650.1">
    <property type="nucleotide sequence ID" value="NZ_QXED01000006.1"/>
</dbReference>
<dbReference type="InterPro" id="IPR017670">
    <property type="entry name" value="Phosphonate_degrad-assoc"/>
</dbReference>
<dbReference type="PROSITE" id="PS51831">
    <property type="entry name" value="HD"/>
    <property type="match status" value="1"/>
</dbReference>
<dbReference type="InterPro" id="IPR052567">
    <property type="entry name" value="OP_Dioxygenase"/>
</dbReference>
<dbReference type="NCBIfam" id="TIGR03276">
    <property type="entry name" value="Phn-HD"/>
    <property type="match status" value="1"/>
</dbReference>
<gene>
    <name evidence="2" type="ORF">DYU11_20770</name>
</gene>
<dbReference type="OrthoDB" id="823268at2"/>